<name>A0A564U6E8_9FIRM</name>
<dbReference type="PANTHER" id="PTHR40047">
    <property type="entry name" value="UPF0703 PROTEIN YCGQ"/>
    <property type="match status" value="1"/>
</dbReference>
<feature type="compositionally biased region" description="Low complexity" evidence="1">
    <location>
        <begin position="163"/>
        <end position="176"/>
    </location>
</feature>
<dbReference type="Proteomes" id="UP000409147">
    <property type="component" value="Unassembled WGS sequence"/>
</dbReference>
<feature type="transmembrane region" description="Helical" evidence="2">
    <location>
        <begin position="40"/>
        <end position="59"/>
    </location>
</feature>
<keyword evidence="5" id="KW-1185">Reference proteome</keyword>
<dbReference type="PANTHER" id="PTHR40047:SF1">
    <property type="entry name" value="UPF0703 PROTEIN YCGQ"/>
    <property type="match status" value="1"/>
</dbReference>
<feature type="region of interest" description="Disordered" evidence="1">
    <location>
        <begin position="101"/>
        <end position="186"/>
    </location>
</feature>
<dbReference type="EMBL" id="CABHNB010000036">
    <property type="protein sequence ID" value="VUX15093.1"/>
    <property type="molecule type" value="Genomic_DNA"/>
</dbReference>
<feature type="compositionally biased region" description="Polar residues" evidence="1">
    <location>
        <begin position="101"/>
        <end position="117"/>
    </location>
</feature>
<dbReference type="NCBIfam" id="TIGR03943">
    <property type="entry name" value="TIGR03943 family putative permease subunit"/>
    <property type="match status" value="1"/>
</dbReference>
<feature type="compositionally biased region" description="Polar residues" evidence="1">
    <location>
        <begin position="141"/>
        <end position="162"/>
    </location>
</feature>
<dbReference type="AlphaFoldDB" id="A0A564U6E8"/>
<dbReference type="RefSeq" id="WP_144369366.1">
    <property type="nucleotide sequence ID" value="NZ_CABHNB010000036.1"/>
</dbReference>
<evidence type="ECO:0000256" key="2">
    <source>
        <dbReference type="SAM" id="Phobius"/>
    </source>
</evidence>
<feature type="compositionally biased region" description="Low complexity" evidence="1">
    <location>
        <begin position="118"/>
        <end position="133"/>
    </location>
</feature>
<reference evidence="4 5" key="1">
    <citation type="submission" date="2019-07" db="EMBL/GenBank/DDBJ databases">
        <authorList>
            <person name="Hibberd C M."/>
            <person name="Gehrig L. J."/>
            <person name="Chang H.-W."/>
            <person name="Venkatesh S."/>
        </authorList>
    </citation>
    <scope>NUCLEOTIDE SEQUENCE [LARGE SCALE GENOMIC DNA]</scope>
    <source>
        <strain evidence="4">Ruminococcus_obeum_SSTS_Bg7063</strain>
    </source>
</reference>
<accession>A0A564U6E8</accession>
<dbReference type="InterPro" id="IPR052955">
    <property type="entry name" value="UPF0703_membrane_permease"/>
</dbReference>
<keyword evidence="2" id="KW-0472">Membrane</keyword>
<sequence length="309" mass="35128">MKHYFNKEAFIEGLSCLLFAFTILYLIFTEKYLLFIRPGMKIYLYFTAIVMIIWSVSCFRRIAVPQYKMHLNRFLVIVVPMIAMFLPYTVIKASETTISSQVQTNQSDVQKNTLQNDTGTSQSTQQNTTGTQNAPEATPDPSAQNEADNSTGDNRQNIATDMQSNNQQGNQTQNDSSQDHQIKVPDGLDTENKTITISDSDFYAWIVQLNLYPYKYEGYTLHIHGTVYRNDYMEANEFAVTRLLMSCCVADLANCGPLCIYDNASELTEDAWVNVTGTYHYDKYGGMQVTVTGIEDAEPAEEEYIYPVY</sequence>
<gene>
    <name evidence="4" type="ORF">ROSSTS7063_02419</name>
</gene>
<evidence type="ECO:0000313" key="5">
    <source>
        <dbReference type="Proteomes" id="UP000409147"/>
    </source>
</evidence>
<organism evidence="4 5">
    <name type="scientific">Blautia obeum</name>
    <dbReference type="NCBI Taxonomy" id="40520"/>
    <lineage>
        <taxon>Bacteria</taxon>
        <taxon>Bacillati</taxon>
        <taxon>Bacillota</taxon>
        <taxon>Clostridia</taxon>
        <taxon>Lachnospirales</taxon>
        <taxon>Lachnospiraceae</taxon>
        <taxon>Blautia</taxon>
    </lineage>
</organism>
<evidence type="ECO:0000259" key="3">
    <source>
        <dbReference type="Pfam" id="PF21537"/>
    </source>
</evidence>
<dbReference type="Pfam" id="PF21537">
    <property type="entry name" value="DUF1980_C"/>
    <property type="match status" value="1"/>
</dbReference>
<feature type="transmembrane region" description="Helical" evidence="2">
    <location>
        <begin position="9"/>
        <end position="28"/>
    </location>
</feature>
<evidence type="ECO:0000313" key="4">
    <source>
        <dbReference type="EMBL" id="VUX15093.1"/>
    </source>
</evidence>
<evidence type="ECO:0000256" key="1">
    <source>
        <dbReference type="SAM" id="MobiDB-lite"/>
    </source>
</evidence>
<protein>
    <recommendedName>
        <fullName evidence="3">DUF1980 domain-containing protein</fullName>
    </recommendedName>
</protein>
<dbReference type="InterPro" id="IPR015402">
    <property type="entry name" value="DUF1980"/>
</dbReference>
<feature type="transmembrane region" description="Helical" evidence="2">
    <location>
        <begin position="71"/>
        <end position="91"/>
    </location>
</feature>
<feature type="domain" description="DUF1980" evidence="3">
    <location>
        <begin position="179"/>
        <end position="307"/>
    </location>
</feature>
<keyword evidence="2" id="KW-1133">Transmembrane helix</keyword>
<proteinExistence type="predicted"/>
<dbReference type="InterPro" id="IPR048447">
    <property type="entry name" value="DUF1980_C"/>
</dbReference>
<keyword evidence="2" id="KW-0812">Transmembrane</keyword>